<keyword evidence="2" id="KW-1185">Reference proteome</keyword>
<proteinExistence type="predicted"/>
<name>A0A7W9YCW7_9HYPH</name>
<sequence>MRTVYWDKPVDFDGRLIFGPMEAHRSMMGASWVTIRDRSFAAAANSINDV</sequence>
<comment type="caution">
    <text evidence="1">The sequence shown here is derived from an EMBL/GenBank/DDBJ whole genome shotgun (WGS) entry which is preliminary data.</text>
</comment>
<dbReference type="RefSeq" id="WP_183998269.1">
    <property type="nucleotide sequence ID" value="NZ_BMHW01000020.1"/>
</dbReference>
<dbReference type="Proteomes" id="UP000547879">
    <property type="component" value="Unassembled WGS sequence"/>
</dbReference>
<accession>A0A7W9YCW7</accession>
<protein>
    <submittedName>
        <fullName evidence="1">Uncharacterized protein</fullName>
    </submittedName>
</protein>
<gene>
    <name evidence="1" type="ORF">HNQ72_006158</name>
</gene>
<dbReference type="AlphaFoldDB" id="A0A7W9YCW7"/>
<evidence type="ECO:0000313" key="2">
    <source>
        <dbReference type="Proteomes" id="UP000547879"/>
    </source>
</evidence>
<dbReference type="EMBL" id="JACHEG010000017">
    <property type="protein sequence ID" value="MBB6166307.1"/>
    <property type="molecule type" value="Genomic_DNA"/>
</dbReference>
<organism evidence="1 2">
    <name type="scientific">Rhizobium wenxiniae</name>
    <dbReference type="NCBI Taxonomy" id="1737357"/>
    <lineage>
        <taxon>Bacteria</taxon>
        <taxon>Pseudomonadati</taxon>
        <taxon>Pseudomonadota</taxon>
        <taxon>Alphaproteobacteria</taxon>
        <taxon>Hyphomicrobiales</taxon>
        <taxon>Rhizobiaceae</taxon>
        <taxon>Rhizobium/Agrobacterium group</taxon>
        <taxon>Rhizobium</taxon>
    </lineage>
</organism>
<reference evidence="1 2" key="1">
    <citation type="submission" date="2020-08" db="EMBL/GenBank/DDBJ databases">
        <title>Genomic Encyclopedia of Type Strains, Phase IV (KMG-IV): sequencing the most valuable type-strain genomes for metagenomic binning, comparative biology and taxonomic classification.</title>
        <authorList>
            <person name="Goeker M."/>
        </authorList>
    </citation>
    <scope>NUCLEOTIDE SEQUENCE [LARGE SCALE GENOMIC DNA]</scope>
    <source>
        <strain evidence="1 2">DSM 100734</strain>
    </source>
</reference>
<evidence type="ECO:0000313" key="1">
    <source>
        <dbReference type="EMBL" id="MBB6166307.1"/>
    </source>
</evidence>